<proteinExistence type="predicted"/>
<keyword evidence="1" id="KW-0547">Nucleotide-binding</keyword>
<dbReference type="PANTHER" id="PTHR45626">
    <property type="entry name" value="TRANSCRIPTION TERMINATION FACTOR 2-RELATED"/>
    <property type="match status" value="1"/>
</dbReference>
<dbReference type="GeneID" id="73332119"/>
<dbReference type="Proteomes" id="UP001055115">
    <property type="component" value="Unassembled WGS sequence"/>
</dbReference>
<dbReference type="InterPro" id="IPR027417">
    <property type="entry name" value="P-loop_NTPase"/>
</dbReference>
<evidence type="ECO:0000313" key="5">
    <source>
        <dbReference type="EMBL" id="GKT51136.1"/>
    </source>
</evidence>
<dbReference type="Gene3D" id="3.40.50.300">
    <property type="entry name" value="P-loop containing nucleotide triphosphate hydrolases"/>
    <property type="match status" value="1"/>
</dbReference>
<dbReference type="Pfam" id="PF00176">
    <property type="entry name" value="SNF2-rel_dom"/>
    <property type="match status" value="1"/>
</dbReference>
<dbReference type="InterPro" id="IPR049730">
    <property type="entry name" value="SNF2/RAD54-like_C"/>
</dbReference>
<organism evidence="5 6">
    <name type="scientific">Colletotrichum spaethianum</name>
    <dbReference type="NCBI Taxonomy" id="700344"/>
    <lineage>
        <taxon>Eukaryota</taxon>
        <taxon>Fungi</taxon>
        <taxon>Dikarya</taxon>
        <taxon>Ascomycota</taxon>
        <taxon>Pezizomycotina</taxon>
        <taxon>Sordariomycetes</taxon>
        <taxon>Hypocreomycetidae</taxon>
        <taxon>Glomerellales</taxon>
        <taxon>Glomerellaceae</taxon>
        <taxon>Colletotrichum</taxon>
        <taxon>Colletotrichum spaethianum species complex</taxon>
    </lineage>
</organism>
<dbReference type="GO" id="GO:0008094">
    <property type="term" value="F:ATP-dependent activity, acting on DNA"/>
    <property type="evidence" value="ECO:0007669"/>
    <property type="project" value="TreeGrafter"/>
</dbReference>
<dbReference type="CDD" id="cd18793">
    <property type="entry name" value="SF2_C_SNF"/>
    <property type="match status" value="1"/>
</dbReference>
<name>A0AA37UL50_9PEZI</name>
<dbReference type="InterPro" id="IPR050628">
    <property type="entry name" value="SNF2_RAD54_helicase_TF"/>
</dbReference>
<evidence type="ECO:0000256" key="2">
    <source>
        <dbReference type="ARBA" id="ARBA00022801"/>
    </source>
</evidence>
<reference evidence="5 6" key="1">
    <citation type="submission" date="2022-03" db="EMBL/GenBank/DDBJ databases">
        <title>Genome data of Colletotrichum spp.</title>
        <authorList>
            <person name="Utami Y.D."/>
            <person name="Hiruma K."/>
        </authorList>
    </citation>
    <scope>NUCLEOTIDE SEQUENCE [LARGE SCALE GENOMIC DNA]</scope>
    <source>
        <strain evidence="5 6">MAFF 239500</strain>
    </source>
</reference>
<dbReference type="GO" id="GO:0005634">
    <property type="term" value="C:nucleus"/>
    <property type="evidence" value="ECO:0007669"/>
    <property type="project" value="TreeGrafter"/>
</dbReference>
<keyword evidence="3" id="KW-0067">ATP-binding</keyword>
<keyword evidence="6" id="KW-1185">Reference proteome</keyword>
<comment type="caution">
    <text evidence="5">The sequence shown here is derived from an EMBL/GenBank/DDBJ whole genome shotgun (WGS) entry which is preliminary data.</text>
</comment>
<keyword evidence="2" id="KW-0378">Hydrolase</keyword>
<dbReference type="EMBL" id="BQXU01000045">
    <property type="protein sequence ID" value="GKT51136.1"/>
    <property type="molecule type" value="Genomic_DNA"/>
</dbReference>
<protein>
    <submittedName>
        <fullName evidence="5">DNA repair protein RAD5A</fullName>
    </submittedName>
</protein>
<evidence type="ECO:0000259" key="4">
    <source>
        <dbReference type="Pfam" id="PF00176"/>
    </source>
</evidence>
<accession>A0AA37UL50</accession>
<dbReference type="SUPFAM" id="SSF52540">
    <property type="entry name" value="P-loop containing nucleoside triphosphate hydrolases"/>
    <property type="match status" value="2"/>
</dbReference>
<dbReference type="GO" id="GO:0005524">
    <property type="term" value="F:ATP binding"/>
    <property type="evidence" value="ECO:0007669"/>
    <property type="project" value="UniProtKB-KW"/>
</dbReference>
<sequence length="416" mass="46728">MARAVCALDSVSRWAVTGTPIQNHLNDLAALLRFLSVYPYNEKRGFDADISHLWKAGNADEAVKRLKRLAGCILLRRPKGTVELLPRHDQACYVEFSHAERELYDQVRTKTIARVDEALVQSNNGDRTVSFVNVLQQIEAMRMVCNVGLLYSSRHDASNLPGKKLSPANWFQNAQSSFNIRSEMGSIQCHNCPFIFDATCHPLDEPQTDKAIFARCLRFICSGCVKGASRQITIIRCGHSPQCPMAPVSTSVVSLEAPPVQISLGNAARSAYRPTKVMALIEDLQRLPGSSKWYVYILGEYVVFSTWRMTLDVVETALDQADIPRSRFDGKVPQKERHVVIDRFRHDPSIRVLLLTVSCGAVGNPTIEDQALARVHRIGQKQEVTTVRFYVRESFEEVDFLDISDTSILSHNRPNT</sequence>
<dbReference type="PANTHER" id="PTHR45626:SF22">
    <property type="entry name" value="DNA REPAIR PROTEIN RAD5"/>
    <property type="match status" value="1"/>
</dbReference>
<dbReference type="Gene3D" id="3.40.50.10810">
    <property type="entry name" value="Tandem AAA-ATPase domain"/>
    <property type="match status" value="1"/>
</dbReference>
<evidence type="ECO:0000256" key="1">
    <source>
        <dbReference type="ARBA" id="ARBA00022741"/>
    </source>
</evidence>
<dbReference type="AlphaFoldDB" id="A0AA37UL50"/>
<evidence type="ECO:0000313" key="6">
    <source>
        <dbReference type="Proteomes" id="UP001055115"/>
    </source>
</evidence>
<dbReference type="GO" id="GO:0016787">
    <property type="term" value="F:hydrolase activity"/>
    <property type="evidence" value="ECO:0007669"/>
    <property type="project" value="UniProtKB-KW"/>
</dbReference>
<feature type="domain" description="SNF2 N-terminal" evidence="4">
    <location>
        <begin position="2"/>
        <end position="142"/>
    </location>
</feature>
<dbReference type="InterPro" id="IPR000330">
    <property type="entry name" value="SNF2_N"/>
</dbReference>
<dbReference type="GO" id="GO:0006281">
    <property type="term" value="P:DNA repair"/>
    <property type="evidence" value="ECO:0007669"/>
    <property type="project" value="TreeGrafter"/>
</dbReference>
<evidence type="ECO:0000256" key="3">
    <source>
        <dbReference type="ARBA" id="ARBA00022840"/>
    </source>
</evidence>
<dbReference type="InterPro" id="IPR038718">
    <property type="entry name" value="SNF2-like_sf"/>
</dbReference>
<gene>
    <name evidence="5" type="ORF">ColSpa_11317</name>
</gene>
<dbReference type="RefSeq" id="XP_049133486.1">
    <property type="nucleotide sequence ID" value="XM_049277529.1"/>
</dbReference>